<feature type="region of interest" description="Disordered" evidence="1">
    <location>
        <begin position="26"/>
        <end position="98"/>
    </location>
</feature>
<evidence type="ECO:0000313" key="4">
    <source>
        <dbReference type="Proteomes" id="UP001157161"/>
    </source>
</evidence>
<accession>A0AA37XE74</accession>
<sequence length="252" mass="27286">MTVRHAPRWGALPILMTLVAACAAGPEQAEPAAPAPDSSASEAHESSIPTDSGTTPSPETPETLDPSTGPSEATPELPTQGTPVGDAPWDDPFEPAPDAELVASGASVQQMGEEAFISYRGTENGLRLTLRDAYFDGEGCTHMAKLPSERGTYLFLDVEVSLSEDLPEETIWFFDPTRWRASVERDDQLDPTPWEWTEGTMYCIPREESAVTALVPGMSTEGLYALDVTGMEGWVTYAPDNGPLWTWKIPEV</sequence>
<protein>
    <recommendedName>
        <fullName evidence="5">DUF4352 domain-containing protein</fullName>
    </recommendedName>
</protein>
<evidence type="ECO:0008006" key="5">
    <source>
        <dbReference type="Google" id="ProtNLM"/>
    </source>
</evidence>
<feature type="chain" id="PRO_5041319460" description="DUF4352 domain-containing protein" evidence="2">
    <location>
        <begin position="30"/>
        <end position="252"/>
    </location>
</feature>
<evidence type="ECO:0000256" key="1">
    <source>
        <dbReference type="SAM" id="MobiDB-lite"/>
    </source>
</evidence>
<keyword evidence="4" id="KW-1185">Reference proteome</keyword>
<evidence type="ECO:0000256" key="2">
    <source>
        <dbReference type="SAM" id="SignalP"/>
    </source>
</evidence>
<reference evidence="3" key="1">
    <citation type="journal article" date="2014" name="Int. J. Syst. Evol. Microbiol.">
        <title>Complete genome sequence of Corynebacterium casei LMG S-19264T (=DSM 44701T), isolated from a smear-ripened cheese.</title>
        <authorList>
            <consortium name="US DOE Joint Genome Institute (JGI-PGF)"/>
            <person name="Walter F."/>
            <person name="Albersmeier A."/>
            <person name="Kalinowski J."/>
            <person name="Ruckert C."/>
        </authorList>
    </citation>
    <scope>NUCLEOTIDE SEQUENCE</scope>
    <source>
        <strain evidence="3">NBRC 112290</strain>
    </source>
</reference>
<gene>
    <name evidence="3" type="ORF">GCM10025875_15530</name>
</gene>
<feature type="compositionally biased region" description="Low complexity" evidence="1">
    <location>
        <begin position="26"/>
        <end position="68"/>
    </location>
</feature>
<keyword evidence="2" id="KW-0732">Signal</keyword>
<dbReference type="Proteomes" id="UP001157161">
    <property type="component" value="Unassembled WGS sequence"/>
</dbReference>
<reference evidence="3" key="2">
    <citation type="submission" date="2023-02" db="EMBL/GenBank/DDBJ databases">
        <authorList>
            <person name="Sun Q."/>
            <person name="Mori K."/>
        </authorList>
    </citation>
    <scope>NUCLEOTIDE SEQUENCE</scope>
    <source>
        <strain evidence="3">NBRC 112290</strain>
    </source>
</reference>
<evidence type="ECO:0000313" key="3">
    <source>
        <dbReference type="EMBL" id="GMA31561.1"/>
    </source>
</evidence>
<comment type="caution">
    <text evidence="3">The sequence shown here is derived from an EMBL/GenBank/DDBJ whole genome shotgun (WGS) entry which is preliminary data.</text>
</comment>
<proteinExistence type="predicted"/>
<organism evidence="3 4">
    <name type="scientific">Litorihabitans aurantiacus</name>
    <dbReference type="NCBI Taxonomy" id="1930061"/>
    <lineage>
        <taxon>Bacteria</taxon>
        <taxon>Bacillati</taxon>
        <taxon>Actinomycetota</taxon>
        <taxon>Actinomycetes</taxon>
        <taxon>Micrococcales</taxon>
        <taxon>Beutenbergiaceae</taxon>
        <taxon>Litorihabitans</taxon>
    </lineage>
</organism>
<dbReference type="AlphaFoldDB" id="A0AA37XE74"/>
<feature type="signal peptide" evidence="2">
    <location>
        <begin position="1"/>
        <end position="29"/>
    </location>
</feature>
<dbReference type="RefSeq" id="WP_284250359.1">
    <property type="nucleotide sequence ID" value="NZ_BSUM01000001.1"/>
</dbReference>
<dbReference type="EMBL" id="BSUM01000001">
    <property type="protein sequence ID" value="GMA31561.1"/>
    <property type="molecule type" value="Genomic_DNA"/>
</dbReference>
<dbReference type="PROSITE" id="PS51257">
    <property type="entry name" value="PROKAR_LIPOPROTEIN"/>
    <property type="match status" value="1"/>
</dbReference>
<name>A0AA37XE74_9MICO</name>